<dbReference type="RefSeq" id="WP_232002719.1">
    <property type="nucleotide sequence ID" value="NZ_CAAAJE010000004.1"/>
</dbReference>
<sequence>MVFSFEDKIEPIRSKLFIKLAENIEVESDAWSRLILLIKNQITEGNQHGKILGLILYASIIPERRDDFFNDICSELVKLTSDEFNYTFTSTIVSLLKDIIPGYENKVMDFLHKNNKKSDISKQGSILGLPSEKTSVVINEMKARESLEEQRNKHSDAEQLRKTLVGAIDEYLRWRDNKSTEKDYKQSSGYFTWLRHYTDFGKNRADDLKNELNKAQDLNTMIDVLQKHFSNNSRLNNHSLDSYLVRALYKDFNQFKSIVNFEHLLIRGDTQANREWIRDELLRDVLKKETKKDLNVRLERPQVEQQGRSTLPNKTKAQINIMRIPANEREENILAVYIVLKNDELLKNQEGSVPELVKEIREIVGKLNPSKEGDIANAIIEIKRKIGESRESQYSENAQSLIEAFAKPSCCDFQKIRAALSTNPAMDQIMNPVRVGMELN</sequence>
<protein>
    <submittedName>
        <fullName evidence="1">Ankyrin repeat protein</fullName>
    </submittedName>
</protein>
<evidence type="ECO:0000313" key="2">
    <source>
        <dbReference type="Proteomes" id="UP000054621"/>
    </source>
</evidence>
<gene>
    <name evidence="1" type="ORF">Lsai_3172</name>
</gene>
<dbReference type="AlphaFoldDB" id="A0A0W0YCN4"/>
<evidence type="ECO:0000313" key="1">
    <source>
        <dbReference type="EMBL" id="KTD54350.1"/>
    </source>
</evidence>
<comment type="caution">
    <text evidence="1">The sequence shown here is derived from an EMBL/GenBank/DDBJ whole genome shotgun (WGS) entry which is preliminary data.</text>
</comment>
<proteinExistence type="predicted"/>
<dbReference type="PATRIC" id="fig|28087.4.peg.3404"/>
<dbReference type="Proteomes" id="UP000054621">
    <property type="component" value="Unassembled WGS sequence"/>
</dbReference>
<dbReference type="eggNOG" id="ENOG5030IKN">
    <property type="taxonomic scope" value="Bacteria"/>
</dbReference>
<dbReference type="EMBL" id="LNYV01000037">
    <property type="protein sequence ID" value="KTD54350.1"/>
    <property type="molecule type" value="Genomic_DNA"/>
</dbReference>
<reference evidence="1 2" key="1">
    <citation type="submission" date="2015-11" db="EMBL/GenBank/DDBJ databases">
        <title>Genomic analysis of 38 Legionella species identifies large and diverse effector repertoires.</title>
        <authorList>
            <person name="Burstein D."/>
            <person name="Amaro F."/>
            <person name="Zusman T."/>
            <person name="Lifshitz Z."/>
            <person name="Cohen O."/>
            <person name="Gilbert J.A."/>
            <person name="Pupko T."/>
            <person name="Shuman H.A."/>
            <person name="Segal G."/>
        </authorList>
    </citation>
    <scope>NUCLEOTIDE SEQUENCE [LARGE SCALE GENOMIC DNA]</scope>
    <source>
        <strain evidence="1 2">Mt.St.Helens-4</strain>
    </source>
</reference>
<name>A0A0W0YCN4_9GAMM</name>
<accession>A0A0W0YCN4</accession>
<organism evidence="1 2">
    <name type="scientific">Legionella sainthelensi</name>
    <dbReference type="NCBI Taxonomy" id="28087"/>
    <lineage>
        <taxon>Bacteria</taxon>
        <taxon>Pseudomonadati</taxon>
        <taxon>Pseudomonadota</taxon>
        <taxon>Gammaproteobacteria</taxon>
        <taxon>Legionellales</taxon>
        <taxon>Legionellaceae</taxon>
        <taxon>Legionella</taxon>
    </lineage>
</organism>